<evidence type="ECO:0000256" key="4">
    <source>
        <dbReference type="ARBA" id="ARBA00022840"/>
    </source>
</evidence>
<dbReference type="Gene3D" id="3.10.580.10">
    <property type="entry name" value="CBS-domain"/>
    <property type="match status" value="1"/>
</dbReference>
<dbReference type="PANTHER" id="PTHR43869">
    <property type="entry name" value="GLYCINE BETAINE/PROLINE BETAINE TRANSPORT SYSTEM ATP-BINDING PROTEIN PROV"/>
    <property type="match status" value="1"/>
</dbReference>
<evidence type="ECO:0000256" key="2">
    <source>
        <dbReference type="ARBA" id="ARBA00022448"/>
    </source>
</evidence>
<comment type="subunit">
    <text evidence="8">The complex is probably composed of two ATP-binding proteins, two transmembrane proteins and a solute-binding protein.</text>
</comment>
<keyword evidence="2 8" id="KW-0813">Transport</keyword>
<dbReference type="InterPro" id="IPR003439">
    <property type="entry name" value="ABC_transporter-like_ATP-bd"/>
</dbReference>
<dbReference type="PANTHER" id="PTHR43869:SF1">
    <property type="entry name" value="GLYCINE BETAINE_PROLINE BETAINE TRANSPORT SYSTEM ATP-BINDING PROTEIN PROV"/>
    <property type="match status" value="1"/>
</dbReference>
<gene>
    <name evidence="11" type="ORF">ACFSJH_01880</name>
</gene>
<evidence type="ECO:0000259" key="9">
    <source>
        <dbReference type="PROSITE" id="PS50893"/>
    </source>
</evidence>
<dbReference type="SUPFAM" id="SSF52540">
    <property type="entry name" value="P-loop containing nucleoside triphosphate hydrolases"/>
    <property type="match status" value="1"/>
</dbReference>
<dbReference type="Proteomes" id="UP001597362">
    <property type="component" value="Unassembled WGS sequence"/>
</dbReference>
<keyword evidence="8" id="KW-1003">Cell membrane</keyword>
<dbReference type="PROSITE" id="PS50893">
    <property type="entry name" value="ABC_TRANSPORTER_2"/>
    <property type="match status" value="1"/>
</dbReference>
<dbReference type="InterPro" id="IPR005892">
    <property type="entry name" value="Gly-betaine_transp_ATP-bd"/>
</dbReference>
<comment type="similarity">
    <text evidence="1 8">Belongs to the ABC transporter superfamily.</text>
</comment>
<evidence type="ECO:0000256" key="1">
    <source>
        <dbReference type="ARBA" id="ARBA00005417"/>
    </source>
</evidence>
<proteinExistence type="inferred from homology"/>
<dbReference type="InterPro" id="IPR046342">
    <property type="entry name" value="CBS_dom_sf"/>
</dbReference>
<reference evidence="12" key="1">
    <citation type="journal article" date="2019" name="Int. J. Syst. Evol. Microbiol.">
        <title>The Global Catalogue of Microorganisms (GCM) 10K type strain sequencing project: providing services to taxonomists for standard genome sequencing and annotation.</title>
        <authorList>
            <consortium name="The Broad Institute Genomics Platform"/>
            <consortium name="The Broad Institute Genome Sequencing Center for Infectious Disease"/>
            <person name="Wu L."/>
            <person name="Ma J."/>
        </authorList>
    </citation>
    <scope>NUCLEOTIDE SEQUENCE [LARGE SCALE GENOMIC DNA]</scope>
    <source>
        <strain evidence="12">GH52</strain>
    </source>
</reference>
<keyword evidence="3 8" id="KW-0547">Nucleotide-binding</keyword>
<comment type="caution">
    <text evidence="11">The sequence shown here is derived from an EMBL/GenBank/DDBJ whole genome shotgun (WGS) entry which is preliminary data.</text>
</comment>
<dbReference type="EC" id="7.6.2.9" evidence="8"/>
<evidence type="ECO:0000256" key="3">
    <source>
        <dbReference type="ARBA" id="ARBA00022741"/>
    </source>
</evidence>
<dbReference type="SUPFAM" id="SSF54631">
    <property type="entry name" value="CBS-domain pair"/>
    <property type="match status" value="1"/>
</dbReference>
<evidence type="ECO:0000256" key="7">
    <source>
        <dbReference type="PROSITE-ProRule" id="PRU00703"/>
    </source>
</evidence>
<feature type="domain" description="CBS" evidence="10">
    <location>
        <begin position="278"/>
        <end position="336"/>
    </location>
</feature>
<comment type="subcellular location">
    <subcellularLocation>
        <location evidence="8">Cell inner membrane</location>
        <topology evidence="8">Peripheral membrane protein</topology>
    </subcellularLocation>
</comment>
<dbReference type="InterPro" id="IPR017871">
    <property type="entry name" value="ABC_transporter-like_CS"/>
</dbReference>
<accession>A0ABW4YFK9</accession>
<keyword evidence="6 7" id="KW-0129">CBS domain</keyword>
<dbReference type="Pfam" id="PF00571">
    <property type="entry name" value="CBS"/>
    <property type="match status" value="2"/>
</dbReference>
<keyword evidence="8" id="KW-0997">Cell inner membrane</keyword>
<keyword evidence="4 8" id="KW-0067">ATP-binding</keyword>
<keyword evidence="12" id="KW-1185">Reference proteome</keyword>
<evidence type="ECO:0000256" key="5">
    <source>
        <dbReference type="ARBA" id="ARBA00022970"/>
    </source>
</evidence>
<dbReference type="NCBIfam" id="TIGR01186">
    <property type="entry name" value="proV"/>
    <property type="match status" value="1"/>
</dbReference>
<evidence type="ECO:0000256" key="6">
    <source>
        <dbReference type="ARBA" id="ARBA00023122"/>
    </source>
</evidence>
<evidence type="ECO:0000313" key="11">
    <source>
        <dbReference type="EMBL" id="MFD2114505.1"/>
    </source>
</evidence>
<dbReference type="InterPro" id="IPR000644">
    <property type="entry name" value="CBS_dom"/>
</dbReference>
<keyword evidence="8" id="KW-0472">Membrane</keyword>
<comment type="catalytic activity">
    <reaction evidence="8">
        <text>a quaternary ammonium(out) + ATP + H2O = a quaternary ammonium(in) + ADP + phosphate + H(+)</text>
        <dbReference type="Rhea" id="RHEA:11036"/>
        <dbReference type="ChEBI" id="CHEBI:15377"/>
        <dbReference type="ChEBI" id="CHEBI:15378"/>
        <dbReference type="ChEBI" id="CHEBI:30616"/>
        <dbReference type="ChEBI" id="CHEBI:35267"/>
        <dbReference type="ChEBI" id="CHEBI:43474"/>
        <dbReference type="ChEBI" id="CHEBI:456216"/>
    </reaction>
</comment>
<feature type="domain" description="CBS" evidence="10">
    <location>
        <begin position="338"/>
        <end position="398"/>
    </location>
</feature>
<dbReference type="RefSeq" id="WP_377769498.1">
    <property type="nucleotide sequence ID" value="NZ_JBHUHO010000005.1"/>
</dbReference>
<dbReference type="Pfam" id="PF00005">
    <property type="entry name" value="ABC_tran"/>
    <property type="match status" value="1"/>
</dbReference>
<name>A0ABW4YFK9_9BACL</name>
<dbReference type="PROSITE" id="PS00211">
    <property type="entry name" value="ABC_TRANSPORTER_1"/>
    <property type="match status" value="1"/>
</dbReference>
<keyword evidence="5" id="KW-0029">Amino-acid transport</keyword>
<dbReference type="SMART" id="SM00116">
    <property type="entry name" value="CBS"/>
    <property type="match status" value="2"/>
</dbReference>
<feature type="domain" description="ABC transporter" evidence="9">
    <location>
        <begin position="23"/>
        <end position="264"/>
    </location>
</feature>
<sequence>MSIIEARKLTKIFGSDPKKAIPLLEQGWTKDKILAETKLTVGVNQASFSIDPGQIFVIMGLSGSGKSTLVRLLNRLIEPTNGQLLFNGTDVLKMSAEQLRQFRRKNIGMVFQKFALFPHRTVVENIEYGLEIQGIPKKERRTMAIESLELVGLHGYENSYPNQLSGGMQQRVGLARGLANDPEVLLMDEAFSALDPLIRKDMQDELIQLQAKMQKTIVFITHDLDEALRLGDRIALMKDGTIVQIGTPEEIMMNPANKYVERFIEDVDLSKVLTATHVMSKAETITPDKGPRVALQFMRDRGVSSLYVVDRSKKLLGAITAEQAANAIKVNENLETAMKPLNIIPTTSPDTAINELFEVMGQNKLPVAVIDDEGKLKGVIIKGLVFAALAGNNGIGDEN</sequence>
<evidence type="ECO:0000256" key="8">
    <source>
        <dbReference type="RuleBase" id="RU369116"/>
    </source>
</evidence>
<dbReference type="Gene3D" id="3.40.50.300">
    <property type="entry name" value="P-loop containing nucleotide triphosphate hydrolases"/>
    <property type="match status" value="1"/>
</dbReference>
<evidence type="ECO:0000259" key="10">
    <source>
        <dbReference type="PROSITE" id="PS51371"/>
    </source>
</evidence>
<dbReference type="InterPro" id="IPR027417">
    <property type="entry name" value="P-loop_NTPase"/>
</dbReference>
<dbReference type="PROSITE" id="PS51371">
    <property type="entry name" value="CBS"/>
    <property type="match status" value="2"/>
</dbReference>
<dbReference type="EMBL" id="JBHUHO010000005">
    <property type="protein sequence ID" value="MFD2114505.1"/>
    <property type="molecule type" value="Genomic_DNA"/>
</dbReference>
<organism evidence="11 12">
    <name type="scientific">Paenibacillus yanchengensis</name>
    <dbReference type="NCBI Taxonomy" id="2035833"/>
    <lineage>
        <taxon>Bacteria</taxon>
        <taxon>Bacillati</taxon>
        <taxon>Bacillota</taxon>
        <taxon>Bacilli</taxon>
        <taxon>Bacillales</taxon>
        <taxon>Paenibacillaceae</taxon>
        <taxon>Paenibacillus</taxon>
    </lineage>
</organism>
<dbReference type="SMART" id="SM00382">
    <property type="entry name" value="AAA"/>
    <property type="match status" value="1"/>
</dbReference>
<dbReference type="InterPro" id="IPR003593">
    <property type="entry name" value="AAA+_ATPase"/>
</dbReference>
<evidence type="ECO:0000313" key="12">
    <source>
        <dbReference type="Proteomes" id="UP001597362"/>
    </source>
</evidence>
<protein>
    <recommendedName>
        <fullName evidence="8">Quaternary amine transport ATP-binding protein</fullName>
        <ecNumber evidence="8">7.6.2.9</ecNumber>
    </recommendedName>
</protein>
<dbReference type="GO" id="GO:0005524">
    <property type="term" value="F:ATP binding"/>
    <property type="evidence" value="ECO:0007669"/>
    <property type="project" value="UniProtKB-KW"/>
</dbReference>
<dbReference type="CDD" id="cd03294">
    <property type="entry name" value="ABC_Pro_Gly_Betaine"/>
    <property type="match status" value="1"/>
</dbReference>
<dbReference type="InterPro" id="IPR051921">
    <property type="entry name" value="ABC_osmolyte_uptake_ATP-bind"/>
</dbReference>